<sequence length="54" mass="6470">MRNFKGIWENVKEREWTNFCLLSEEPTVILIVQEFYLTLNKQKQLDHSVGCDLL</sequence>
<accession>A0A7J9I2I7</accession>
<dbReference type="Proteomes" id="UP000593560">
    <property type="component" value="Unassembled WGS sequence"/>
</dbReference>
<gene>
    <name evidence="1" type="ORF">Gohar_000786</name>
</gene>
<proteinExistence type="predicted"/>
<organism evidence="1 2">
    <name type="scientific">Gossypium harknessii</name>
    <dbReference type="NCBI Taxonomy" id="34285"/>
    <lineage>
        <taxon>Eukaryota</taxon>
        <taxon>Viridiplantae</taxon>
        <taxon>Streptophyta</taxon>
        <taxon>Embryophyta</taxon>
        <taxon>Tracheophyta</taxon>
        <taxon>Spermatophyta</taxon>
        <taxon>Magnoliopsida</taxon>
        <taxon>eudicotyledons</taxon>
        <taxon>Gunneridae</taxon>
        <taxon>Pentapetalae</taxon>
        <taxon>rosids</taxon>
        <taxon>malvids</taxon>
        <taxon>Malvales</taxon>
        <taxon>Malvaceae</taxon>
        <taxon>Malvoideae</taxon>
        <taxon>Gossypium</taxon>
    </lineage>
</organism>
<comment type="caution">
    <text evidence="1">The sequence shown here is derived from an EMBL/GenBank/DDBJ whole genome shotgun (WGS) entry which is preliminary data.</text>
</comment>
<protein>
    <submittedName>
        <fullName evidence="1">Uncharacterized protein</fullName>
    </submittedName>
</protein>
<keyword evidence="2" id="KW-1185">Reference proteome</keyword>
<evidence type="ECO:0000313" key="2">
    <source>
        <dbReference type="Proteomes" id="UP000593560"/>
    </source>
</evidence>
<name>A0A7J9I2I7_9ROSI</name>
<evidence type="ECO:0000313" key="1">
    <source>
        <dbReference type="EMBL" id="MBA0816088.1"/>
    </source>
</evidence>
<reference evidence="1 2" key="1">
    <citation type="journal article" date="2019" name="Genome Biol. Evol.">
        <title>Insights into the evolution of the New World diploid cottons (Gossypium, subgenus Houzingenia) based on genome sequencing.</title>
        <authorList>
            <person name="Grover C.E."/>
            <person name="Arick M.A. 2nd"/>
            <person name="Thrash A."/>
            <person name="Conover J.L."/>
            <person name="Sanders W.S."/>
            <person name="Peterson D.G."/>
            <person name="Frelichowski J.E."/>
            <person name="Scheffler J.A."/>
            <person name="Scheffler B.E."/>
            <person name="Wendel J.F."/>
        </authorList>
    </citation>
    <scope>NUCLEOTIDE SEQUENCE [LARGE SCALE GENOMIC DNA]</scope>
    <source>
        <strain evidence="1">0</strain>
        <tissue evidence="1">Leaf</tissue>
    </source>
</reference>
<dbReference type="EMBL" id="JABFAD010000013">
    <property type="protein sequence ID" value="MBA0816088.1"/>
    <property type="molecule type" value="Genomic_DNA"/>
</dbReference>
<dbReference type="AlphaFoldDB" id="A0A7J9I2I7"/>